<feature type="signal peptide" evidence="2">
    <location>
        <begin position="1"/>
        <end position="15"/>
    </location>
</feature>
<evidence type="ECO:0000313" key="3">
    <source>
        <dbReference type="EMBL" id="CAD8595600.1"/>
    </source>
</evidence>
<keyword evidence="1" id="KW-0812">Transmembrane</keyword>
<dbReference type="EMBL" id="HBEX01000648">
    <property type="protein sequence ID" value="CAD8595600.1"/>
    <property type="molecule type" value="Transcribed_RNA"/>
</dbReference>
<name>A0A7S0KX34_9STRA</name>
<keyword evidence="1" id="KW-0472">Membrane</keyword>
<keyword evidence="1" id="KW-1133">Transmembrane helix</keyword>
<feature type="chain" id="PRO_5030755934" description="Subtilisin" evidence="2">
    <location>
        <begin position="16"/>
        <end position="389"/>
    </location>
</feature>
<keyword evidence="2" id="KW-0732">Signal</keyword>
<accession>A0A7S0KX34</accession>
<protein>
    <recommendedName>
        <fullName evidence="4">Subtilisin</fullName>
    </recommendedName>
</protein>
<evidence type="ECO:0008006" key="4">
    <source>
        <dbReference type="Google" id="ProtNLM"/>
    </source>
</evidence>
<organism evidence="3">
    <name type="scientific">Asterionellopsis glacialis</name>
    <dbReference type="NCBI Taxonomy" id="33640"/>
    <lineage>
        <taxon>Eukaryota</taxon>
        <taxon>Sar</taxon>
        <taxon>Stramenopiles</taxon>
        <taxon>Ochrophyta</taxon>
        <taxon>Bacillariophyta</taxon>
        <taxon>Fragilariophyceae</taxon>
        <taxon>Fragilariophycidae</taxon>
        <taxon>Fragilariales</taxon>
        <taxon>Fragilariaceae</taxon>
        <taxon>Asterionellopsis</taxon>
    </lineage>
</organism>
<gene>
    <name evidence="3" type="ORF">AGLA0713_LOCUS428</name>
</gene>
<evidence type="ECO:0000256" key="2">
    <source>
        <dbReference type="SAM" id="SignalP"/>
    </source>
</evidence>
<reference evidence="3" key="1">
    <citation type="submission" date="2021-01" db="EMBL/GenBank/DDBJ databases">
        <authorList>
            <person name="Corre E."/>
            <person name="Pelletier E."/>
            <person name="Niang G."/>
            <person name="Scheremetjew M."/>
            <person name="Finn R."/>
            <person name="Kale V."/>
            <person name="Holt S."/>
            <person name="Cochrane G."/>
            <person name="Meng A."/>
            <person name="Brown T."/>
            <person name="Cohen L."/>
        </authorList>
    </citation>
    <scope>NUCLEOTIDE SEQUENCE</scope>
</reference>
<dbReference type="AlphaFoldDB" id="A0A7S0KX34"/>
<sequence length="389" mass="43620">MKFLLASLMAAVATAAPMPIYNTKKVEMKDIKADTELGHKLLSKARKLEENDDEVDITWVANYSLKFQGCHHISQWNEDAEGEDEVRIQTKRLVRFRLCPSDSCSASNAGGCSSGYGDYVIDMNTYLEAYFQSVEAYWETVCENLEAGDCACENANDDEKCQYDCFVEKGVEEYCADGNPYEDDEAADVEFELEEYMECGQFDYQADERKNRKLDEEEVEYFLGPYCAEQGGAIYLGMFTDDTCSTFADEYGGHQFYKSMTGQDLPYAQANIIDMDCISCMEPKDADENNDGDDEADEDETREVCEQLYANAGKCESGLDIQYPNENACNYMEGIKIIRKNGTVDPSAGAANKTASVFIGIFVVAFVLLGAYVYYLKTKLDRASINLAE</sequence>
<feature type="transmembrane region" description="Helical" evidence="1">
    <location>
        <begin position="355"/>
        <end position="375"/>
    </location>
</feature>
<evidence type="ECO:0000256" key="1">
    <source>
        <dbReference type="SAM" id="Phobius"/>
    </source>
</evidence>
<proteinExistence type="predicted"/>